<keyword evidence="3" id="KW-1185">Reference proteome</keyword>
<proteinExistence type="predicted"/>
<sequence>MKTLSRIFGLLAVAAAMLATPAVAQSERAISLSGDVKVVKSVTDASGQATIEYGDTSVVVPGDRLIFRTNYKNTSAELVENFVVTNPLPSAVVLASDSAADLQVSVDGGETFGLLADLTVAEEDGSTRAANASDATHLRWVLDVIQPGETGQITFYAIVR</sequence>
<comment type="caution">
    <text evidence="2">The sequence shown here is derived from an EMBL/GenBank/DDBJ whole genome shotgun (WGS) entry which is preliminary data.</text>
</comment>
<keyword evidence="1" id="KW-0732">Signal</keyword>
<evidence type="ECO:0000256" key="1">
    <source>
        <dbReference type="SAM" id="SignalP"/>
    </source>
</evidence>
<dbReference type="AlphaFoldDB" id="A0A848QJY6"/>
<evidence type="ECO:0008006" key="4">
    <source>
        <dbReference type="Google" id="ProtNLM"/>
    </source>
</evidence>
<dbReference type="EMBL" id="JABCRE010000002">
    <property type="protein sequence ID" value="NMW31109.1"/>
    <property type="molecule type" value="Genomic_DNA"/>
</dbReference>
<gene>
    <name evidence="2" type="ORF">HKD42_03445</name>
</gene>
<dbReference type="Proteomes" id="UP000561181">
    <property type="component" value="Unassembled WGS sequence"/>
</dbReference>
<evidence type="ECO:0000313" key="3">
    <source>
        <dbReference type="Proteomes" id="UP000561181"/>
    </source>
</evidence>
<feature type="chain" id="PRO_5032496408" description="DUF11 domain-containing protein" evidence="1">
    <location>
        <begin position="25"/>
        <end position="160"/>
    </location>
</feature>
<name>A0A848QJY6_9SPHN</name>
<dbReference type="RefSeq" id="WP_170010315.1">
    <property type="nucleotide sequence ID" value="NZ_JABCRE010000002.1"/>
</dbReference>
<evidence type="ECO:0000313" key="2">
    <source>
        <dbReference type="EMBL" id="NMW31109.1"/>
    </source>
</evidence>
<organism evidence="2 3">
    <name type="scientific">Pontixanthobacter rizhaonensis</name>
    <dbReference type="NCBI Taxonomy" id="2730337"/>
    <lineage>
        <taxon>Bacteria</taxon>
        <taxon>Pseudomonadati</taxon>
        <taxon>Pseudomonadota</taxon>
        <taxon>Alphaproteobacteria</taxon>
        <taxon>Sphingomonadales</taxon>
        <taxon>Erythrobacteraceae</taxon>
        <taxon>Pontixanthobacter</taxon>
    </lineage>
</organism>
<feature type="signal peptide" evidence="1">
    <location>
        <begin position="1"/>
        <end position="24"/>
    </location>
</feature>
<protein>
    <recommendedName>
        <fullName evidence="4">DUF11 domain-containing protein</fullName>
    </recommendedName>
</protein>
<reference evidence="2 3" key="1">
    <citation type="submission" date="2020-04" db="EMBL/GenBank/DDBJ databases">
        <authorList>
            <person name="Liu A."/>
        </authorList>
    </citation>
    <scope>NUCLEOTIDE SEQUENCE [LARGE SCALE GENOMIC DNA]</scope>
    <source>
        <strain evidence="2 3">RZ02</strain>
    </source>
</reference>
<accession>A0A848QJY6</accession>